<dbReference type="InterPro" id="IPR032323">
    <property type="entry name" value="DUF4851"/>
</dbReference>
<gene>
    <name evidence="1" type="ORF">KL86DES1_10731</name>
</gene>
<dbReference type="EMBL" id="FMJC01000001">
    <property type="protein sequence ID" value="SCM70938.1"/>
    <property type="molecule type" value="Genomic_DNA"/>
</dbReference>
<dbReference type="AlphaFoldDB" id="A0A212L077"/>
<organism evidence="1">
    <name type="scientific">uncultured Desulfovibrio sp</name>
    <dbReference type="NCBI Taxonomy" id="167968"/>
    <lineage>
        <taxon>Bacteria</taxon>
        <taxon>Pseudomonadati</taxon>
        <taxon>Thermodesulfobacteriota</taxon>
        <taxon>Desulfovibrionia</taxon>
        <taxon>Desulfovibrionales</taxon>
        <taxon>Desulfovibrionaceae</taxon>
        <taxon>Desulfovibrio</taxon>
        <taxon>environmental samples</taxon>
    </lineage>
</organism>
<accession>A0A212L077</accession>
<evidence type="ECO:0000313" key="1">
    <source>
        <dbReference type="EMBL" id="SCM70938.1"/>
    </source>
</evidence>
<name>A0A212L077_9BACT</name>
<protein>
    <submittedName>
        <fullName evidence="1">Uncharacterized protein</fullName>
    </submittedName>
</protein>
<reference evidence="1" key="1">
    <citation type="submission" date="2016-08" db="EMBL/GenBank/DDBJ databases">
        <authorList>
            <person name="Seilhamer J.J."/>
        </authorList>
    </citation>
    <scope>NUCLEOTIDE SEQUENCE</scope>
    <source>
        <strain evidence="1">86-1</strain>
    </source>
</reference>
<dbReference type="Pfam" id="PF16143">
    <property type="entry name" value="DUF4851"/>
    <property type="match status" value="1"/>
</dbReference>
<sequence length="250" mass="27858">MKIFLCIAALMLCGVYLSKYAFDRSPLRGMGQNGTADMPVLVSRARPFVTFAPARDMSLIADGWCSLSPETRLSVAGNGRLWFAAYKNGVGLLITALAETEAPWLWEAAHHPPFPVLRGGTTPYKGETLHETLYTLTADADPFHPLQAAVKDTTCLVYRAKLLLDFQHLQVIIEYHEPITQEQARDIAYDLPYLNAFQERGRAACSIVLPGKSNEYVLPRRIDKIPVADKAISRIKLSRWTGEMQHLGSL</sequence>
<dbReference type="RefSeq" id="WP_179979538.1">
    <property type="nucleotide sequence ID" value="NZ_LT608333.1"/>
</dbReference>
<proteinExistence type="predicted"/>